<protein>
    <submittedName>
        <fullName evidence="2">Inorganic pyrophosphatase</fullName>
        <ecNumber evidence="2">3.6.1.1</ecNumber>
    </submittedName>
</protein>
<feature type="compositionally biased region" description="Basic and acidic residues" evidence="1">
    <location>
        <begin position="12"/>
        <end position="25"/>
    </location>
</feature>
<sequence length="180" mass="20009">DEPLARPAARPRLAERGHGGDRDPVEEPQQVRARQADRAPQARPRALLGRALSRRLRLHPAHARRGRRPRGHPHAHQRVDVPRVHDRRAADRRAAHARQGRAGRQDPRRPLPRPVLQRLPRPQQRVGALPQGGGALLPHLQGPRGEARRDPGVAARRRRAAHRRGVGGAVRGEVPNGRAV</sequence>
<feature type="compositionally biased region" description="Basic residues" evidence="1">
    <location>
        <begin position="52"/>
        <end position="76"/>
    </location>
</feature>
<dbReference type="AlphaFoldDB" id="A0A6J4LJ01"/>
<feature type="compositionally biased region" description="Low complexity" evidence="1">
    <location>
        <begin position="1"/>
        <end position="11"/>
    </location>
</feature>
<accession>A0A6J4LJ01</accession>
<gene>
    <name evidence="2" type="ORF">AVDCRST_MAG11-2590</name>
</gene>
<feature type="non-terminal residue" evidence="2">
    <location>
        <position position="1"/>
    </location>
</feature>
<proteinExistence type="predicted"/>
<dbReference type="GO" id="GO:0004427">
    <property type="term" value="F:inorganic diphosphate phosphatase activity"/>
    <property type="evidence" value="ECO:0007669"/>
    <property type="project" value="UniProtKB-EC"/>
</dbReference>
<evidence type="ECO:0000313" key="2">
    <source>
        <dbReference type="EMBL" id="CAA9333552.1"/>
    </source>
</evidence>
<dbReference type="EC" id="3.6.1.1" evidence="2"/>
<reference evidence="2" key="1">
    <citation type="submission" date="2020-02" db="EMBL/GenBank/DDBJ databases">
        <authorList>
            <person name="Meier V. D."/>
        </authorList>
    </citation>
    <scope>NUCLEOTIDE SEQUENCE</scope>
    <source>
        <strain evidence="2">AVDCRST_MAG11</strain>
    </source>
</reference>
<keyword evidence="2" id="KW-0378">Hydrolase</keyword>
<feature type="compositionally biased region" description="Basic residues" evidence="1">
    <location>
        <begin position="155"/>
        <end position="165"/>
    </location>
</feature>
<organism evidence="2">
    <name type="scientific">uncultured Gemmatimonadaceae bacterium</name>
    <dbReference type="NCBI Taxonomy" id="246130"/>
    <lineage>
        <taxon>Bacteria</taxon>
        <taxon>Pseudomonadati</taxon>
        <taxon>Gemmatimonadota</taxon>
        <taxon>Gemmatimonadia</taxon>
        <taxon>Gemmatimonadales</taxon>
        <taxon>Gemmatimonadaceae</taxon>
        <taxon>environmental samples</taxon>
    </lineage>
</organism>
<dbReference type="EMBL" id="CADCTU010000575">
    <property type="protein sequence ID" value="CAA9333552.1"/>
    <property type="molecule type" value="Genomic_DNA"/>
</dbReference>
<feature type="compositionally biased region" description="Low complexity" evidence="1">
    <location>
        <begin position="114"/>
        <end position="129"/>
    </location>
</feature>
<evidence type="ECO:0000256" key="1">
    <source>
        <dbReference type="SAM" id="MobiDB-lite"/>
    </source>
</evidence>
<name>A0A6J4LJ01_9BACT</name>
<feature type="compositionally biased region" description="Basic and acidic residues" evidence="1">
    <location>
        <begin position="77"/>
        <end position="94"/>
    </location>
</feature>
<feature type="region of interest" description="Disordered" evidence="1">
    <location>
        <begin position="1"/>
        <end position="180"/>
    </location>
</feature>
<feature type="compositionally biased region" description="Low complexity" evidence="1">
    <location>
        <begin position="28"/>
        <end position="51"/>
    </location>
</feature>
<feature type="non-terminal residue" evidence="2">
    <location>
        <position position="180"/>
    </location>
</feature>